<sequence length="168" mass="18703">MPRPPCAPVYAMRRMPASLALGLASQHQATARDCDADTQAYDENRPQPSAKRLLLRICFDLSALANLWGMTLTSSAAIQQSKSACCRGPGGPRIHLKGPYHDRCPILHVLRQHDIDPITQLYISVSQSPLFNPDASSPLSSCWNARRTSQPWAIFQWIRRASMDHGRV</sequence>
<organism evidence="1 2">
    <name type="scientific">Cochliobolus heterostrophus (strain C5 / ATCC 48332 / race O)</name>
    <name type="common">Southern corn leaf blight fungus</name>
    <name type="synonym">Bipolaris maydis</name>
    <dbReference type="NCBI Taxonomy" id="701091"/>
    <lineage>
        <taxon>Eukaryota</taxon>
        <taxon>Fungi</taxon>
        <taxon>Dikarya</taxon>
        <taxon>Ascomycota</taxon>
        <taxon>Pezizomycotina</taxon>
        <taxon>Dothideomycetes</taxon>
        <taxon>Pleosporomycetidae</taxon>
        <taxon>Pleosporales</taxon>
        <taxon>Pleosporineae</taxon>
        <taxon>Pleosporaceae</taxon>
        <taxon>Bipolaris</taxon>
    </lineage>
</organism>
<name>M2V2V1_COCH5</name>
<gene>
    <name evidence="1" type="ORF">COCHEDRAFT_1028245</name>
</gene>
<reference evidence="1 2" key="1">
    <citation type="journal article" date="2012" name="PLoS Pathog.">
        <title>Diverse lifestyles and strategies of plant pathogenesis encoded in the genomes of eighteen Dothideomycetes fungi.</title>
        <authorList>
            <person name="Ohm R.A."/>
            <person name="Feau N."/>
            <person name="Henrissat B."/>
            <person name="Schoch C.L."/>
            <person name="Horwitz B.A."/>
            <person name="Barry K.W."/>
            <person name="Condon B.J."/>
            <person name="Copeland A.C."/>
            <person name="Dhillon B."/>
            <person name="Glaser F."/>
            <person name="Hesse C.N."/>
            <person name="Kosti I."/>
            <person name="LaButti K."/>
            <person name="Lindquist E.A."/>
            <person name="Lucas S."/>
            <person name="Salamov A.A."/>
            <person name="Bradshaw R.E."/>
            <person name="Ciuffetti L."/>
            <person name="Hamelin R.C."/>
            <person name="Kema G.H.J."/>
            <person name="Lawrence C."/>
            <person name="Scott J.A."/>
            <person name="Spatafora J.W."/>
            <person name="Turgeon B.G."/>
            <person name="de Wit P.J.G.M."/>
            <person name="Zhong S."/>
            <person name="Goodwin S.B."/>
            <person name="Grigoriev I.V."/>
        </authorList>
    </citation>
    <scope>NUCLEOTIDE SEQUENCE [LARGE SCALE GENOMIC DNA]</scope>
    <source>
        <strain evidence="2">C5 / ATCC 48332 / race O</strain>
    </source>
</reference>
<dbReference type="Proteomes" id="UP000016936">
    <property type="component" value="Unassembled WGS sequence"/>
</dbReference>
<evidence type="ECO:0000313" key="2">
    <source>
        <dbReference type="Proteomes" id="UP000016936"/>
    </source>
</evidence>
<protein>
    <submittedName>
        <fullName evidence="1">Uncharacterized protein</fullName>
    </submittedName>
</protein>
<accession>M2V2V1</accession>
<dbReference type="EMBL" id="KB445572">
    <property type="protein sequence ID" value="EMD94333.1"/>
    <property type="molecule type" value="Genomic_DNA"/>
</dbReference>
<dbReference type="OrthoDB" id="3683448at2759"/>
<evidence type="ECO:0000313" key="1">
    <source>
        <dbReference type="EMBL" id="EMD94333.1"/>
    </source>
</evidence>
<keyword evidence="2" id="KW-1185">Reference proteome</keyword>
<dbReference type="AlphaFoldDB" id="M2V2V1"/>
<reference evidence="2" key="2">
    <citation type="journal article" date="2013" name="PLoS Genet.">
        <title>Comparative genome structure, secondary metabolite, and effector coding capacity across Cochliobolus pathogens.</title>
        <authorList>
            <person name="Condon B.J."/>
            <person name="Leng Y."/>
            <person name="Wu D."/>
            <person name="Bushley K.E."/>
            <person name="Ohm R.A."/>
            <person name="Otillar R."/>
            <person name="Martin J."/>
            <person name="Schackwitz W."/>
            <person name="Grimwood J."/>
            <person name="MohdZainudin N."/>
            <person name="Xue C."/>
            <person name="Wang R."/>
            <person name="Manning V.A."/>
            <person name="Dhillon B."/>
            <person name="Tu Z.J."/>
            <person name="Steffenson B.J."/>
            <person name="Salamov A."/>
            <person name="Sun H."/>
            <person name="Lowry S."/>
            <person name="LaButti K."/>
            <person name="Han J."/>
            <person name="Copeland A."/>
            <person name="Lindquist E."/>
            <person name="Barry K."/>
            <person name="Schmutz J."/>
            <person name="Baker S.E."/>
            <person name="Ciuffetti L.M."/>
            <person name="Grigoriev I.V."/>
            <person name="Zhong S."/>
            <person name="Turgeon B.G."/>
        </authorList>
    </citation>
    <scope>NUCLEOTIDE SEQUENCE [LARGE SCALE GENOMIC DNA]</scope>
    <source>
        <strain evidence="2">C5 / ATCC 48332 / race O</strain>
    </source>
</reference>
<dbReference type="HOGENOM" id="CLU_135127_0_0_1"/>
<proteinExistence type="predicted"/>
<dbReference type="OMA" id="LANLWGM"/>